<feature type="domain" description="Methyltransferase FkbM" evidence="1">
    <location>
        <begin position="18"/>
        <end position="187"/>
    </location>
</feature>
<keyword evidence="3" id="KW-1185">Reference proteome</keyword>
<gene>
    <name evidence="2" type="ORF">OL599_18400</name>
</gene>
<dbReference type="NCBIfam" id="TIGR01444">
    <property type="entry name" value="fkbM_fam"/>
    <property type="match status" value="1"/>
</dbReference>
<dbReference type="GO" id="GO:0008168">
    <property type="term" value="F:methyltransferase activity"/>
    <property type="evidence" value="ECO:0007669"/>
    <property type="project" value="UniProtKB-KW"/>
</dbReference>
<comment type="caution">
    <text evidence="2">The sequence shown here is derived from an EMBL/GenBank/DDBJ whole genome shotgun (WGS) entry which is preliminary data.</text>
</comment>
<dbReference type="GO" id="GO:0032259">
    <property type="term" value="P:methylation"/>
    <property type="evidence" value="ECO:0007669"/>
    <property type="project" value="UniProtKB-KW"/>
</dbReference>
<sequence>MDELAFHRALARPGTILDIGAHTGALTLPFAELPGLRVIAFEPLPPAFMRLEQAVRARYGAIPPHVDLRQTALGDTAGSIALDVPVVGGVAQEQWASMVKDYEAMRRADPRIDAVQHFTVPLARLDDLALAGVTAIKLDAEGAEEDVLRGGADLLRRCQPVLSVEIEERHRPGSTTAVPALLSELGYLGFYELAGRWRSISGFDPAAMQRASPSPASFEASDPYVFVFYFVPPARRTELARLARLDPQ</sequence>
<dbReference type="Proteomes" id="UP001165679">
    <property type="component" value="Unassembled WGS sequence"/>
</dbReference>
<dbReference type="InterPro" id="IPR029063">
    <property type="entry name" value="SAM-dependent_MTases_sf"/>
</dbReference>
<dbReference type="InterPro" id="IPR052514">
    <property type="entry name" value="SAM-dependent_MTase"/>
</dbReference>
<dbReference type="EMBL" id="JAPDNT010000020">
    <property type="protein sequence ID" value="MCW3476538.1"/>
    <property type="molecule type" value="Genomic_DNA"/>
</dbReference>
<keyword evidence="2" id="KW-0489">Methyltransferase</keyword>
<dbReference type="Pfam" id="PF05050">
    <property type="entry name" value="Methyltransf_21"/>
    <property type="match status" value="1"/>
</dbReference>
<proteinExistence type="predicted"/>
<dbReference type="CDD" id="cd02440">
    <property type="entry name" value="AdoMet_MTases"/>
    <property type="match status" value="1"/>
</dbReference>
<evidence type="ECO:0000313" key="3">
    <source>
        <dbReference type="Proteomes" id="UP001165679"/>
    </source>
</evidence>
<dbReference type="InterPro" id="IPR006342">
    <property type="entry name" value="FkbM_mtfrase"/>
</dbReference>
<dbReference type="PANTHER" id="PTHR34203:SF15">
    <property type="entry name" value="SLL1173 PROTEIN"/>
    <property type="match status" value="1"/>
</dbReference>
<dbReference type="Gene3D" id="3.40.50.150">
    <property type="entry name" value="Vaccinia Virus protein VP39"/>
    <property type="match status" value="1"/>
</dbReference>
<dbReference type="RefSeq" id="WP_264715340.1">
    <property type="nucleotide sequence ID" value="NZ_JAPDNT010000020.1"/>
</dbReference>
<protein>
    <submittedName>
        <fullName evidence="2">FkbM family methyltransferase</fullName>
    </submittedName>
</protein>
<dbReference type="PANTHER" id="PTHR34203">
    <property type="entry name" value="METHYLTRANSFERASE, FKBM FAMILY PROTEIN"/>
    <property type="match status" value="1"/>
</dbReference>
<evidence type="ECO:0000259" key="1">
    <source>
        <dbReference type="Pfam" id="PF05050"/>
    </source>
</evidence>
<evidence type="ECO:0000313" key="2">
    <source>
        <dbReference type="EMBL" id="MCW3476538.1"/>
    </source>
</evidence>
<keyword evidence="2" id="KW-0808">Transferase</keyword>
<reference evidence="2" key="2">
    <citation type="submission" date="2022-10" db="EMBL/GenBank/DDBJ databases">
        <authorList>
            <person name="Trinh H.N."/>
        </authorList>
    </citation>
    <scope>NUCLEOTIDE SEQUENCE</scope>
    <source>
        <strain evidence="2">RN2-1</strain>
    </source>
</reference>
<name>A0AA42CEW1_9PROT</name>
<dbReference type="AlphaFoldDB" id="A0AA42CEW1"/>
<reference evidence="2" key="1">
    <citation type="submission" date="2022-09" db="EMBL/GenBank/DDBJ databases">
        <title>Rhodovastum sp. nov. RN2-1 isolated from soil in Seongnam, South Korea.</title>
        <authorList>
            <person name="Le N.T."/>
        </authorList>
    </citation>
    <scope>NUCLEOTIDE SEQUENCE</scope>
    <source>
        <strain evidence="2">RN2-1</strain>
    </source>
</reference>
<dbReference type="SUPFAM" id="SSF53335">
    <property type="entry name" value="S-adenosyl-L-methionine-dependent methyltransferases"/>
    <property type="match status" value="1"/>
</dbReference>
<organism evidence="2 3">
    <name type="scientific">Limobrevibacterium gyesilva</name>
    <dbReference type="NCBI Taxonomy" id="2991712"/>
    <lineage>
        <taxon>Bacteria</taxon>
        <taxon>Pseudomonadati</taxon>
        <taxon>Pseudomonadota</taxon>
        <taxon>Alphaproteobacteria</taxon>
        <taxon>Acetobacterales</taxon>
        <taxon>Acetobacteraceae</taxon>
        <taxon>Limobrevibacterium</taxon>
    </lineage>
</organism>
<accession>A0AA42CEW1</accession>